<dbReference type="CDD" id="cd05568">
    <property type="entry name" value="PTS_IIB_bgl_like"/>
    <property type="match status" value="1"/>
</dbReference>
<evidence type="ECO:0000256" key="2">
    <source>
        <dbReference type="ARBA" id="ARBA00022448"/>
    </source>
</evidence>
<feature type="domain" description="PTS EIIA type-2" evidence="12">
    <location>
        <begin position="541"/>
        <end position="682"/>
    </location>
</feature>
<keyword evidence="16" id="KW-1185">Reference proteome</keyword>
<comment type="function">
    <text evidence="9">The phosphoenolpyruvate-dependent sugar phosphotransferase system (sugar PTS), a major carbohydrate active transport system, catalyzes the phosphorylation of incoming sugar substrates concomitantly with their translocation across the cell membrane. The enzyme II UlaABC PTS system is involved in ascorbate transport.</text>
</comment>
<evidence type="ECO:0000256" key="6">
    <source>
        <dbReference type="ARBA" id="ARBA00022683"/>
    </source>
</evidence>
<dbReference type="PANTHER" id="PTHR36203:SF1">
    <property type="entry name" value="ASCORBATE-SPECIFIC PTS SYSTEM EIIA COMPONENT"/>
    <property type="match status" value="1"/>
</dbReference>
<dbReference type="PROSITE" id="PS51372">
    <property type="entry name" value="PRD_2"/>
    <property type="match status" value="2"/>
</dbReference>
<evidence type="ECO:0000256" key="3">
    <source>
        <dbReference type="ARBA" id="ARBA00022490"/>
    </source>
</evidence>
<dbReference type="Gene3D" id="1.10.1790.10">
    <property type="entry name" value="PRD domain"/>
    <property type="match status" value="1"/>
</dbReference>
<reference evidence="15 16" key="1">
    <citation type="submission" date="2023-02" db="EMBL/GenBank/DDBJ databases">
        <title>Oceanobacillus kimchii IFOP_LL358 isolated form Alexandrium catenella lab strain.</title>
        <authorList>
            <person name="Gajardo G."/>
            <person name="Ueki S."/>
            <person name="Maruyama F."/>
        </authorList>
    </citation>
    <scope>NUCLEOTIDE SEQUENCE [LARGE SCALE GENOMIC DNA]</scope>
    <source>
        <strain evidence="15 16">IFOP_LL358</strain>
    </source>
</reference>
<gene>
    <name evidence="15" type="ORF">MACH08_31940</name>
</gene>
<comment type="subcellular location">
    <subcellularLocation>
        <location evidence="1">Cytoplasm</location>
    </subcellularLocation>
</comment>
<dbReference type="CDD" id="cd00211">
    <property type="entry name" value="PTS_IIA_fru"/>
    <property type="match status" value="1"/>
</dbReference>
<dbReference type="Gene3D" id="3.40.930.10">
    <property type="entry name" value="Mannitol-specific EII, Chain A"/>
    <property type="match status" value="1"/>
</dbReference>
<dbReference type="PROSITE" id="PS00372">
    <property type="entry name" value="PTS_EIIA_TYPE_2_HIS"/>
    <property type="match status" value="1"/>
</dbReference>
<dbReference type="Proteomes" id="UP001275436">
    <property type="component" value="Unassembled WGS sequence"/>
</dbReference>
<keyword evidence="4" id="KW-0597">Phosphoprotein</keyword>
<protein>
    <recommendedName>
        <fullName evidence="10">Ascorbate-specific PTS system EIIA component</fullName>
    </recommendedName>
    <alternativeName>
        <fullName evidence="11">Ascorbate-specific phosphotransferase enzyme IIA component</fullName>
    </alternativeName>
</protein>
<evidence type="ECO:0000256" key="4">
    <source>
        <dbReference type="ARBA" id="ARBA00022553"/>
    </source>
</evidence>
<feature type="domain" description="PTS EIIB type-2" evidence="13">
    <location>
        <begin position="399"/>
        <end position="486"/>
    </location>
</feature>
<keyword evidence="15" id="KW-0762">Sugar transport</keyword>
<dbReference type="InterPro" id="IPR036634">
    <property type="entry name" value="PRD_sf"/>
</dbReference>
<evidence type="ECO:0000256" key="7">
    <source>
        <dbReference type="ARBA" id="ARBA00022777"/>
    </source>
</evidence>
<comment type="caution">
    <text evidence="15">The sequence shown here is derived from an EMBL/GenBank/DDBJ whole genome shotgun (WGS) entry which is preliminary data.</text>
</comment>
<keyword evidence="7" id="KW-0418">Kinase</keyword>
<dbReference type="Pfam" id="PF00874">
    <property type="entry name" value="PRD"/>
    <property type="match status" value="1"/>
</dbReference>
<accession>A0ABQ5TMW0</accession>
<dbReference type="Pfam" id="PF05043">
    <property type="entry name" value="Mga"/>
    <property type="match status" value="1"/>
</dbReference>
<dbReference type="PROSITE" id="PS51094">
    <property type="entry name" value="PTS_EIIA_TYPE_2"/>
    <property type="match status" value="1"/>
</dbReference>
<feature type="domain" description="PRD" evidence="14">
    <location>
        <begin position="184"/>
        <end position="285"/>
    </location>
</feature>
<keyword evidence="6" id="KW-0598">Phosphotransferase system</keyword>
<dbReference type="InterPro" id="IPR036388">
    <property type="entry name" value="WH-like_DNA-bd_sf"/>
</dbReference>
<evidence type="ECO:0000313" key="15">
    <source>
        <dbReference type="EMBL" id="GLO67410.1"/>
    </source>
</evidence>
<dbReference type="InterPro" id="IPR002178">
    <property type="entry name" value="PTS_EIIA_type-2_dom"/>
</dbReference>
<dbReference type="InterPro" id="IPR051351">
    <property type="entry name" value="Ascorbate-PTS_EIIA_comp"/>
</dbReference>
<keyword evidence="8" id="KW-0010">Activator</keyword>
<organism evidence="15 16">
    <name type="scientific">Oceanobacillus kimchii</name>
    <dbReference type="NCBI Taxonomy" id="746691"/>
    <lineage>
        <taxon>Bacteria</taxon>
        <taxon>Bacillati</taxon>
        <taxon>Bacillota</taxon>
        <taxon>Bacilli</taxon>
        <taxon>Bacillales</taxon>
        <taxon>Bacillaceae</taxon>
        <taxon>Oceanobacillus</taxon>
    </lineage>
</organism>
<evidence type="ECO:0000313" key="16">
    <source>
        <dbReference type="Proteomes" id="UP001275436"/>
    </source>
</evidence>
<evidence type="ECO:0000259" key="13">
    <source>
        <dbReference type="PROSITE" id="PS51099"/>
    </source>
</evidence>
<evidence type="ECO:0000259" key="12">
    <source>
        <dbReference type="PROSITE" id="PS51094"/>
    </source>
</evidence>
<evidence type="ECO:0000256" key="10">
    <source>
        <dbReference type="ARBA" id="ARBA00041175"/>
    </source>
</evidence>
<evidence type="ECO:0000259" key="14">
    <source>
        <dbReference type="PROSITE" id="PS51372"/>
    </source>
</evidence>
<keyword evidence="5" id="KW-0808">Transferase</keyword>
<evidence type="ECO:0000256" key="9">
    <source>
        <dbReference type="ARBA" id="ARBA00037387"/>
    </source>
</evidence>
<evidence type="ECO:0000256" key="5">
    <source>
        <dbReference type="ARBA" id="ARBA00022679"/>
    </source>
</evidence>
<dbReference type="RefSeq" id="WP_317958285.1">
    <property type="nucleotide sequence ID" value="NZ_BSKO01000001.1"/>
</dbReference>
<dbReference type="Pfam" id="PF00359">
    <property type="entry name" value="PTS_EIIA_2"/>
    <property type="match status" value="1"/>
</dbReference>
<keyword evidence="3" id="KW-0963">Cytoplasm</keyword>
<dbReference type="PANTHER" id="PTHR36203">
    <property type="entry name" value="ASCORBATE-SPECIFIC PTS SYSTEM EIIA COMPONENT"/>
    <property type="match status" value="1"/>
</dbReference>
<keyword evidence="2" id="KW-0813">Transport</keyword>
<evidence type="ECO:0000256" key="1">
    <source>
        <dbReference type="ARBA" id="ARBA00004496"/>
    </source>
</evidence>
<evidence type="ECO:0000256" key="8">
    <source>
        <dbReference type="ARBA" id="ARBA00023159"/>
    </source>
</evidence>
<sequence>MLGEREEQIFNELIKDTSVTSSKLAEKYNLSRRQLGYTFQKINHWLTESQLPEIERTRKGQFIIDQSILTATVTSRVSPISNNEVILSEVDRVKFLLIMILGGKEPLSLAHFTSKLFVSKNTILNDMKQAQKQLDSYQLAIQYSRKDGYQIEGDEFQARKVMIWLANDIILHSDEKEKLHEVLQLEGSLLEQFHRRLERVENKLNIEFTDEKLMTMPTIFSLILRRIRQGFQIQPLSIRYDELSNTKEYQATEEILYDKSLPVPEKLFITLNLLTGSVHRNELLIEDSIPDLVPAIDKMVRLFEKNACIIFQDREQLIDKLLQHLTPAYYRIKYKLTDAIVFESKYNEEFEQIRHLIKRALDPISEVMGSKIPENEITYIVMLVSGWMHMQGESMTEKVKAIVVCPQGVSVSRLMFHQLKELFPEFVFLDSLSVREFLTYGLEYDVVFSPIALETEKNLFISKTMLRPEDKQRLRKQVMLEVYDYIPNEINVDDILKTIGQYADVNDEKQLRKELYAYIHRDENAAITRQLSTSIELDLHEFLIPEYITLREAVPSFEDAIRLCAEPLLKSGHIEQYYVEAAIQHSQEDSYIAIGPHVAIPHAAPEDGVRQVGMSLLRIKNGVKYGEEGHQIKLMVMIAAVDKQQHIHALMQLMKVASSETILPKLVQANSKQYIHQLIEAYVTGS</sequence>
<dbReference type="EMBL" id="BSKO01000001">
    <property type="protein sequence ID" value="GLO67410.1"/>
    <property type="molecule type" value="Genomic_DNA"/>
</dbReference>
<feature type="domain" description="PRD" evidence="14">
    <location>
        <begin position="287"/>
        <end position="394"/>
    </location>
</feature>
<dbReference type="Gene3D" id="1.10.10.10">
    <property type="entry name" value="Winged helix-like DNA-binding domain superfamily/Winged helix DNA-binding domain"/>
    <property type="match status" value="1"/>
</dbReference>
<evidence type="ECO:0000256" key="11">
    <source>
        <dbReference type="ARBA" id="ARBA00042072"/>
    </source>
</evidence>
<proteinExistence type="predicted"/>
<dbReference type="InterPro" id="IPR016152">
    <property type="entry name" value="PTrfase/Anion_transptr"/>
</dbReference>
<dbReference type="SUPFAM" id="SSF55804">
    <property type="entry name" value="Phoshotransferase/anion transport protein"/>
    <property type="match status" value="1"/>
</dbReference>
<dbReference type="InterPro" id="IPR007737">
    <property type="entry name" value="Mga_HTH"/>
</dbReference>
<name>A0ABQ5TMW0_9BACI</name>
<dbReference type="SUPFAM" id="SSF63520">
    <property type="entry name" value="PTS-regulatory domain, PRD"/>
    <property type="match status" value="1"/>
</dbReference>
<dbReference type="PROSITE" id="PS51099">
    <property type="entry name" value="PTS_EIIB_TYPE_2"/>
    <property type="match status" value="1"/>
</dbReference>
<dbReference type="InterPro" id="IPR013011">
    <property type="entry name" value="PTS_EIIB_2"/>
</dbReference>
<dbReference type="InterPro" id="IPR011608">
    <property type="entry name" value="PRD"/>
</dbReference>